<dbReference type="InterPro" id="IPR008103">
    <property type="entry name" value="KiSS_1_rcpt"/>
</dbReference>
<feature type="transmembrane region" description="Helical" evidence="9">
    <location>
        <begin position="208"/>
        <end position="231"/>
    </location>
</feature>
<feature type="transmembrane region" description="Helical" evidence="9">
    <location>
        <begin position="534"/>
        <end position="556"/>
    </location>
</feature>
<comment type="caution">
    <text evidence="11">The sequence shown here is derived from an EMBL/GenBank/DDBJ whole genome shotgun (WGS) entry which is preliminary data.</text>
</comment>
<dbReference type="InterPro" id="IPR017452">
    <property type="entry name" value="GPCR_Rhodpsn_7TM"/>
</dbReference>
<dbReference type="PRINTS" id="PR01728">
    <property type="entry name" value="KISS1RECEPTR"/>
</dbReference>
<feature type="transmembrane region" description="Helical" evidence="9">
    <location>
        <begin position="80"/>
        <end position="100"/>
    </location>
</feature>
<evidence type="ECO:0000256" key="1">
    <source>
        <dbReference type="ARBA" id="ARBA00004651"/>
    </source>
</evidence>
<feature type="transmembrane region" description="Helical" evidence="9">
    <location>
        <begin position="376"/>
        <end position="397"/>
    </location>
</feature>
<dbReference type="PANTHER" id="PTHR24230:SF1">
    <property type="entry name" value="G PROTEIN-COUPLED RECEPTOR 54-2"/>
    <property type="match status" value="1"/>
</dbReference>
<evidence type="ECO:0000256" key="4">
    <source>
        <dbReference type="ARBA" id="ARBA00022989"/>
    </source>
</evidence>
<keyword evidence="12" id="KW-1185">Reference proteome</keyword>
<evidence type="ECO:0000256" key="8">
    <source>
        <dbReference type="ARBA" id="ARBA00023224"/>
    </source>
</evidence>
<feature type="transmembrane region" description="Helical" evidence="9">
    <location>
        <begin position="267"/>
        <end position="289"/>
    </location>
</feature>
<keyword evidence="8" id="KW-0807">Transducer</keyword>
<accession>A0ABR3NBD6</accession>
<reference evidence="11 12" key="1">
    <citation type="submission" date="2023-09" db="EMBL/GenBank/DDBJ databases">
        <authorList>
            <person name="Wang M."/>
        </authorList>
    </citation>
    <scope>NUCLEOTIDE SEQUENCE [LARGE SCALE GENOMIC DNA]</scope>
    <source>
        <strain evidence="11">GT-2023</strain>
        <tissue evidence="11">Liver</tissue>
    </source>
</reference>
<comment type="subcellular location">
    <subcellularLocation>
        <location evidence="1">Cell membrane</location>
        <topology evidence="1">Multi-pass membrane protein</topology>
    </subcellularLocation>
</comment>
<dbReference type="EMBL" id="JAYMGO010000005">
    <property type="protein sequence ID" value="KAL1274262.1"/>
    <property type="molecule type" value="Genomic_DNA"/>
</dbReference>
<evidence type="ECO:0000256" key="5">
    <source>
        <dbReference type="ARBA" id="ARBA00023040"/>
    </source>
</evidence>
<feature type="transmembrane region" description="Helical" evidence="9">
    <location>
        <begin position="159"/>
        <end position="180"/>
    </location>
</feature>
<keyword evidence="5" id="KW-0297">G-protein coupled receptor</keyword>
<feature type="transmembrane region" description="Helical" evidence="9">
    <location>
        <begin position="301"/>
        <end position="323"/>
    </location>
</feature>
<evidence type="ECO:0000256" key="3">
    <source>
        <dbReference type="ARBA" id="ARBA00022692"/>
    </source>
</evidence>
<keyword evidence="6 9" id="KW-0472">Membrane</keyword>
<keyword evidence="7" id="KW-0675">Receptor</keyword>
<evidence type="ECO:0000256" key="2">
    <source>
        <dbReference type="ARBA" id="ARBA00022475"/>
    </source>
</evidence>
<dbReference type="Proteomes" id="UP001558613">
    <property type="component" value="Unassembled WGS sequence"/>
</dbReference>
<feature type="transmembrane region" description="Helical" evidence="9">
    <location>
        <begin position="43"/>
        <end position="68"/>
    </location>
</feature>
<feature type="transmembrane region" description="Helical" evidence="9">
    <location>
        <begin position="418"/>
        <end position="437"/>
    </location>
</feature>
<dbReference type="PROSITE" id="PS50262">
    <property type="entry name" value="G_PROTEIN_RECEP_F1_2"/>
    <property type="match status" value="1"/>
</dbReference>
<dbReference type="PANTHER" id="PTHR24230">
    <property type="entry name" value="G-PROTEIN COUPLED RECEPTOR"/>
    <property type="match status" value="1"/>
</dbReference>
<keyword evidence="4 9" id="KW-1133">Transmembrane helix</keyword>
<feature type="transmembrane region" description="Helical" evidence="9">
    <location>
        <begin position="120"/>
        <end position="138"/>
    </location>
</feature>
<feature type="transmembrane region" description="Helical" evidence="9">
    <location>
        <begin position="483"/>
        <end position="502"/>
    </location>
</feature>
<protein>
    <recommendedName>
        <fullName evidence="10">G-protein coupled receptors family 1 profile domain-containing protein</fullName>
    </recommendedName>
</protein>
<feature type="transmembrane region" description="Helical" evidence="9">
    <location>
        <begin position="335"/>
        <end position="356"/>
    </location>
</feature>
<evidence type="ECO:0000256" key="9">
    <source>
        <dbReference type="SAM" id="Phobius"/>
    </source>
</evidence>
<proteinExistence type="predicted"/>
<evidence type="ECO:0000313" key="11">
    <source>
        <dbReference type="EMBL" id="KAL1274262.1"/>
    </source>
</evidence>
<gene>
    <name evidence="11" type="ORF">QQF64_027076</name>
</gene>
<dbReference type="InterPro" id="IPR000276">
    <property type="entry name" value="GPCR_Rhodpsn"/>
</dbReference>
<dbReference type="SUPFAM" id="SSF81321">
    <property type="entry name" value="Family A G protein-coupled receptor-like"/>
    <property type="match status" value="2"/>
</dbReference>
<evidence type="ECO:0000259" key="10">
    <source>
        <dbReference type="PROSITE" id="PS50262"/>
    </source>
</evidence>
<keyword evidence="3 9" id="KW-0812">Transmembrane</keyword>
<sequence>MAESNRTTEAAELVLCNNEANIYDCNQSDPLGSQSPIPLTDAWLVPVFFTLIMIVGLVGNSLVIYVVVKNQQMKTVTNLYIVNLATTDILFLVCCVPFTATLYTLPSWIFGDVMCRLVNYLQQVTAQATCITLSAMSVDRFYVTVYPLQSLRHRTPQMALSVCTTIWICSLLLSVPIALYQHTESSFWFGPQTYCTEAFPSLIHKRAYILYSFLAVYLLPLITICMCYTFMLKRMAQATVEPVNGCNQLQTPAERAEAVRTRVSRMVVVMVLLFLLCWGPIQILILLQAFCPEDIYSIVRWIQITMAVLSIIGAGSIIFYAICKGLVRKPEVLPLLLLSLTDLLLALSWMCGGLLFTQSCDSYTTCYNLHIVEQTLYMASFFYTLHYVWVLYTGLMGKYRRLNGFPVENSTNTRSCRCLGPILSCLLPLMLTAPVFVTGNVFQCYTNFTQPYRCLLMHTGAVYLTPSANTEMTACSVIQDYCMTIFLTTFLITFIGITTLMCKARSLYKRVITSQGFFGDNHWETLRILERRMLLYPSAFFFCWGPAIFLATMMLVKPDIIEGRMGVVLYILQAFTSASQGLLNCLVYGWTHQHFRSLSSGGTTVRDADTQTPLLRSQKRNYAALRSAASLTNFV</sequence>
<dbReference type="Pfam" id="PF00001">
    <property type="entry name" value="7tm_1"/>
    <property type="match status" value="1"/>
</dbReference>
<organism evidence="11 12">
    <name type="scientific">Cirrhinus molitorella</name>
    <name type="common">mud carp</name>
    <dbReference type="NCBI Taxonomy" id="172907"/>
    <lineage>
        <taxon>Eukaryota</taxon>
        <taxon>Metazoa</taxon>
        <taxon>Chordata</taxon>
        <taxon>Craniata</taxon>
        <taxon>Vertebrata</taxon>
        <taxon>Euteleostomi</taxon>
        <taxon>Actinopterygii</taxon>
        <taxon>Neopterygii</taxon>
        <taxon>Teleostei</taxon>
        <taxon>Ostariophysi</taxon>
        <taxon>Cypriniformes</taxon>
        <taxon>Cyprinidae</taxon>
        <taxon>Labeoninae</taxon>
        <taxon>Labeonini</taxon>
        <taxon>Cirrhinus</taxon>
    </lineage>
</organism>
<name>A0ABR3NBD6_9TELE</name>
<feature type="domain" description="G-protein coupled receptors family 1 profile" evidence="10">
    <location>
        <begin position="59"/>
        <end position="320"/>
    </location>
</feature>
<feature type="transmembrane region" description="Helical" evidence="9">
    <location>
        <begin position="568"/>
        <end position="590"/>
    </location>
</feature>
<evidence type="ECO:0000256" key="7">
    <source>
        <dbReference type="ARBA" id="ARBA00023170"/>
    </source>
</evidence>
<dbReference type="PRINTS" id="PR00237">
    <property type="entry name" value="GPCRRHODOPSN"/>
</dbReference>
<keyword evidence="2" id="KW-1003">Cell membrane</keyword>
<dbReference type="Gene3D" id="1.20.1070.10">
    <property type="entry name" value="Rhodopsin 7-helix transmembrane proteins"/>
    <property type="match status" value="2"/>
</dbReference>
<evidence type="ECO:0000256" key="6">
    <source>
        <dbReference type="ARBA" id="ARBA00023136"/>
    </source>
</evidence>
<evidence type="ECO:0000313" key="12">
    <source>
        <dbReference type="Proteomes" id="UP001558613"/>
    </source>
</evidence>